<proteinExistence type="predicted"/>
<dbReference type="InterPro" id="IPR007739">
    <property type="entry name" value="RgpF"/>
</dbReference>
<dbReference type="KEGG" id="mspg:F6B93_09595"/>
<organism evidence="1 2">
    <name type="scientific">Mycobacterium spongiae</name>
    <dbReference type="NCBI Taxonomy" id="886343"/>
    <lineage>
        <taxon>Bacteria</taxon>
        <taxon>Bacillati</taxon>
        <taxon>Actinomycetota</taxon>
        <taxon>Actinomycetes</taxon>
        <taxon>Mycobacteriales</taxon>
        <taxon>Mycobacteriaceae</taxon>
        <taxon>Mycobacterium</taxon>
    </lineage>
</organism>
<evidence type="ECO:0008006" key="3">
    <source>
        <dbReference type="Google" id="ProtNLM"/>
    </source>
</evidence>
<keyword evidence="2" id="KW-1185">Reference proteome</keyword>
<gene>
    <name evidence="1" type="ORF">F6B93_09595</name>
</gene>
<evidence type="ECO:0000313" key="1">
    <source>
        <dbReference type="EMBL" id="QUR67321.1"/>
    </source>
</evidence>
<name>A0A975JX58_9MYCO</name>
<reference evidence="1" key="1">
    <citation type="submission" date="2019-12" db="EMBL/GenBank/DDBJ databases">
        <title>Mycobacterium spongiae sp. nov.</title>
        <authorList>
            <person name="Stinear T."/>
        </authorList>
    </citation>
    <scope>NUCLEOTIDE SEQUENCE</scope>
    <source>
        <strain evidence="1">FSD4b-SM</strain>
    </source>
</reference>
<sequence length="348" mass="40887">MYHVVEITRALWTRLRSESERESYRAAARYRRDGDALSFICETHQQLPAQPPSDRRSLVLFAHFDAQGIVDPYVVHYLEALHRLGATIIFVSSSPTLTPESVVPIRPLCAGIYTRRTLSLDFGSWHLAWCIMRERGWSLDHFDRLVICNDSVYGPLFPIEEMWSSFRDADMYGAIESGVQKTHLQSFFLAWDLNARTRSFLNDFWNDFQYVVDKLVLIRRCEVAISTRARKAGLRIRPFLSIDAVRAAYELSPNHQWFNMLSRTGSLNNTIYYWDGLIEHLRFPFLKTSLPRYNEPWHDSMQQLREFIERHTPYPYDLIQSNVDRLGLGEETWVRPTPARRWIDAHRV</sequence>
<dbReference type="AlphaFoldDB" id="A0A975JX58"/>
<accession>A0A975JX58</accession>
<evidence type="ECO:0000313" key="2">
    <source>
        <dbReference type="Proteomes" id="UP000682202"/>
    </source>
</evidence>
<dbReference type="Proteomes" id="UP000682202">
    <property type="component" value="Chromosome"/>
</dbReference>
<dbReference type="EMBL" id="CP046600">
    <property type="protein sequence ID" value="QUR67321.1"/>
    <property type="molecule type" value="Genomic_DNA"/>
</dbReference>
<dbReference type="Pfam" id="PF05045">
    <property type="entry name" value="RgpF"/>
    <property type="match status" value="1"/>
</dbReference>
<protein>
    <recommendedName>
        <fullName evidence="3">Rhamnan synthesis protein F</fullName>
    </recommendedName>
</protein>